<accession>A0A0K0FUN4</accession>
<evidence type="ECO:0000256" key="11">
    <source>
        <dbReference type="PROSITE-ProRule" id="PRU01005"/>
    </source>
</evidence>
<reference evidence="17" key="2">
    <citation type="submission" date="2015-08" db="UniProtKB">
        <authorList>
            <consortium name="WormBaseParasite"/>
        </authorList>
    </citation>
    <scope>IDENTIFICATION</scope>
</reference>
<evidence type="ECO:0000256" key="10">
    <source>
        <dbReference type="ARBA" id="ARBA00023157"/>
    </source>
</evidence>
<dbReference type="AlphaFoldDB" id="A0A0K0FUN4"/>
<dbReference type="PROSITE" id="PS51670">
    <property type="entry name" value="SHKT"/>
    <property type="match status" value="1"/>
</dbReference>
<dbReference type="InterPro" id="IPR000834">
    <property type="entry name" value="Peptidase_M14"/>
</dbReference>
<dbReference type="Pfam" id="PF01549">
    <property type="entry name" value="ShK"/>
    <property type="match status" value="1"/>
</dbReference>
<evidence type="ECO:0000256" key="1">
    <source>
        <dbReference type="ARBA" id="ARBA00001947"/>
    </source>
</evidence>
<dbReference type="Pfam" id="PF00246">
    <property type="entry name" value="Peptidase_M14"/>
    <property type="match status" value="1"/>
</dbReference>
<dbReference type="Gene3D" id="3.40.630.10">
    <property type="entry name" value="Zn peptidases"/>
    <property type="match status" value="1"/>
</dbReference>
<evidence type="ECO:0000313" key="17">
    <source>
        <dbReference type="WBParaSite" id="SVE_1604700.1"/>
    </source>
</evidence>
<dbReference type="SUPFAM" id="SSF53187">
    <property type="entry name" value="Zn-dependent exopeptidases"/>
    <property type="match status" value="1"/>
</dbReference>
<dbReference type="SUPFAM" id="SSF54897">
    <property type="entry name" value="Protease propeptides/inhibitors"/>
    <property type="match status" value="1"/>
</dbReference>
<evidence type="ECO:0000256" key="2">
    <source>
        <dbReference type="ARBA" id="ARBA00005988"/>
    </source>
</evidence>
<dbReference type="CDD" id="cd03860">
    <property type="entry name" value="M14_CP_A-B_like"/>
    <property type="match status" value="1"/>
</dbReference>
<feature type="chain" id="PRO_5005330429" evidence="13">
    <location>
        <begin position="20"/>
        <end position="658"/>
    </location>
</feature>
<name>A0A0K0FUN4_STRVS</name>
<dbReference type="InterPro" id="IPR036990">
    <property type="entry name" value="M14A-like_propep"/>
</dbReference>
<keyword evidence="6 13" id="KW-0732">Signal</keyword>
<feature type="domain" description="ShKT" evidence="14">
    <location>
        <begin position="622"/>
        <end position="658"/>
    </location>
</feature>
<proteinExistence type="inferred from homology"/>
<evidence type="ECO:0000256" key="12">
    <source>
        <dbReference type="PROSITE-ProRule" id="PRU01379"/>
    </source>
</evidence>
<dbReference type="PRINTS" id="PR00765">
    <property type="entry name" value="CRBOXYPTASEA"/>
</dbReference>
<dbReference type="InterPro" id="IPR003582">
    <property type="entry name" value="ShKT_dom"/>
</dbReference>
<evidence type="ECO:0000256" key="4">
    <source>
        <dbReference type="ARBA" id="ARBA00022670"/>
    </source>
</evidence>
<keyword evidence="10" id="KW-1015">Disulfide bond</keyword>
<keyword evidence="9" id="KW-0482">Metalloprotease</keyword>
<evidence type="ECO:0000313" key="16">
    <source>
        <dbReference type="Proteomes" id="UP000035680"/>
    </source>
</evidence>
<dbReference type="SMART" id="SM00631">
    <property type="entry name" value="Zn_pept"/>
    <property type="match status" value="1"/>
</dbReference>
<feature type="active site" description="Proton donor/acceptor" evidence="12">
    <location>
        <position position="436"/>
    </location>
</feature>
<dbReference type="FunFam" id="3.40.630.10:FF:000070">
    <property type="entry name" value="Putative carboxypeptidase suro-1"/>
    <property type="match status" value="1"/>
</dbReference>
<evidence type="ECO:0000256" key="13">
    <source>
        <dbReference type="SAM" id="SignalP"/>
    </source>
</evidence>
<dbReference type="GO" id="GO:0006508">
    <property type="term" value="P:proteolysis"/>
    <property type="evidence" value="ECO:0007669"/>
    <property type="project" value="UniProtKB-KW"/>
</dbReference>
<dbReference type="PANTHER" id="PTHR11705:SF54">
    <property type="entry name" value="SHKT DOMAIN-CONTAINING PROTEIN"/>
    <property type="match status" value="1"/>
</dbReference>
<reference evidence="16" key="1">
    <citation type="submission" date="2014-07" db="EMBL/GenBank/DDBJ databases">
        <authorList>
            <person name="Martin A.A"/>
            <person name="De Silva N."/>
        </authorList>
    </citation>
    <scope>NUCLEOTIDE SEQUENCE</scope>
</reference>
<evidence type="ECO:0000256" key="6">
    <source>
        <dbReference type="ARBA" id="ARBA00022729"/>
    </source>
</evidence>
<dbReference type="Gene3D" id="3.30.70.340">
    <property type="entry name" value="Metallocarboxypeptidase-like"/>
    <property type="match status" value="1"/>
</dbReference>
<protein>
    <submittedName>
        <fullName evidence="17">ShKT domain-containing protein</fullName>
    </submittedName>
</protein>
<evidence type="ECO:0000256" key="8">
    <source>
        <dbReference type="ARBA" id="ARBA00022833"/>
    </source>
</evidence>
<evidence type="ECO:0000259" key="14">
    <source>
        <dbReference type="PROSITE" id="PS51670"/>
    </source>
</evidence>
<dbReference type="GO" id="GO:0008270">
    <property type="term" value="F:zinc ion binding"/>
    <property type="evidence" value="ECO:0007669"/>
    <property type="project" value="InterPro"/>
</dbReference>
<keyword evidence="3" id="KW-0121">Carboxypeptidase</keyword>
<dbReference type="GO" id="GO:0005615">
    <property type="term" value="C:extracellular space"/>
    <property type="evidence" value="ECO:0007669"/>
    <property type="project" value="TreeGrafter"/>
</dbReference>
<dbReference type="GO" id="GO:0004181">
    <property type="term" value="F:metallocarboxypeptidase activity"/>
    <property type="evidence" value="ECO:0007669"/>
    <property type="project" value="InterPro"/>
</dbReference>
<feature type="domain" description="Peptidase M14" evidence="15">
    <location>
        <begin position="158"/>
        <end position="472"/>
    </location>
</feature>
<dbReference type="Pfam" id="PF02244">
    <property type="entry name" value="Propep_M14"/>
    <property type="match status" value="1"/>
</dbReference>
<evidence type="ECO:0000256" key="9">
    <source>
        <dbReference type="ARBA" id="ARBA00023049"/>
    </source>
</evidence>
<keyword evidence="8" id="KW-0862">Zinc</keyword>
<dbReference type="WBParaSite" id="SVE_1604700.1">
    <property type="protein sequence ID" value="SVE_1604700.1"/>
    <property type="gene ID" value="SVE_1604700"/>
</dbReference>
<evidence type="ECO:0000256" key="3">
    <source>
        <dbReference type="ARBA" id="ARBA00022645"/>
    </source>
</evidence>
<sequence length="658" mass="76896">MISLRLFIFLLSLLLYSYCSKINYIQNEEKLGAVFPNKWKVFRVFPENDKQQQLVLDIFKKSAELELNFWKAPYLYLDFSDIMVPPTKTLFINDLFKKNNISYITLINDVEKKIYDKERKPRMNVTLTGNSDVDSFLLSRLKDDSFNSQNKAKYSFGEYTDYNEIIRWLNDIEYHYPRISKVFTIGQTHEGREIKGIKIGDPIENSNKRGVWIDGGMHAREWAAIHTALWFIEQLISKYNVDRQITDFVRTLNFYILPVANPDGFEYTKSDITPTVRLWRKNRGDETCKKDKWKRLKCCSGVDLNRNFDFHWAESGSSDDLCSEIYQGKSPFSEPESRAIRDKLLSSELYGKIDAFISLHTYSQMWIHPFNHQRHSFPNDINDLRRVGEAGVKAIEKVYGTKFKFGTGADILYPSAGGSDDWAKDTAKVKYVYLLELRPGEEEWEGFLLDRSQLIPTGKETWEGIKIVINAVLEESKAKTGTQNINTVSSTQQLINKANINSQSRVRPQLIRLGNFQRVSGSIESNVNKPINKISTTGLSLRTGLHRQVQEVRNRQNEARKLFEEKQRQREIQQRVFLEERRKMTEELQRREIEQRHFNERPGNLRQKINSFSIPQSQTVGCYDRSSWCSHWIQQAPTICQTSHIYMLRDCARTCNFC</sequence>
<evidence type="ECO:0000259" key="15">
    <source>
        <dbReference type="PROSITE" id="PS52035"/>
    </source>
</evidence>
<dbReference type="STRING" id="75913.A0A0K0FUN4"/>
<keyword evidence="4" id="KW-0645">Protease</keyword>
<comment type="similarity">
    <text evidence="2 12">Belongs to the peptidase M14 family.</text>
</comment>
<dbReference type="Proteomes" id="UP000035680">
    <property type="component" value="Unassembled WGS sequence"/>
</dbReference>
<dbReference type="InterPro" id="IPR003146">
    <property type="entry name" value="M14A_act_pep"/>
</dbReference>
<comment type="caution">
    <text evidence="11">Lacks conserved residue(s) required for the propagation of feature annotation.</text>
</comment>
<evidence type="ECO:0000256" key="5">
    <source>
        <dbReference type="ARBA" id="ARBA00022723"/>
    </source>
</evidence>
<dbReference type="PANTHER" id="PTHR11705">
    <property type="entry name" value="PROTEASE FAMILY M14 CARBOXYPEPTIDASE A,B"/>
    <property type="match status" value="1"/>
</dbReference>
<feature type="signal peptide" evidence="13">
    <location>
        <begin position="1"/>
        <end position="19"/>
    </location>
</feature>
<comment type="cofactor">
    <cofactor evidence="1">
        <name>Zn(2+)</name>
        <dbReference type="ChEBI" id="CHEBI:29105"/>
    </cofactor>
</comment>
<keyword evidence="7" id="KW-0378">Hydrolase</keyword>
<dbReference type="PROSITE" id="PS52035">
    <property type="entry name" value="PEPTIDASE_M14"/>
    <property type="match status" value="1"/>
</dbReference>
<keyword evidence="5" id="KW-0479">Metal-binding</keyword>
<organism evidence="16 17">
    <name type="scientific">Strongyloides venezuelensis</name>
    <name type="common">Threadworm</name>
    <dbReference type="NCBI Taxonomy" id="75913"/>
    <lineage>
        <taxon>Eukaryota</taxon>
        <taxon>Metazoa</taxon>
        <taxon>Ecdysozoa</taxon>
        <taxon>Nematoda</taxon>
        <taxon>Chromadorea</taxon>
        <taxon>Rhabditida</taxon>
        <taxon>Tylenchina</taxon>
        <taxon>Panagrolaimomorpha</taxon>
        <taxon>Strongyloidoidea</taxon>
        <taxon>Strongyloididae</taxon>
        <taxon>Strongyloides</taxon>
    </lineage>
</organism>
<evidence type="ECO:0000256" key="7">
    <source>
        <dbReference type="ARBA" id="ARBA00022801"/>
    </source>
</evidence>
<keyword evidence="16" id="KW-1185">Reference proteome</keyword>